<dbReference type="RefSeq" id="WP_041754842.1">
    <property type="nucleotide sequence ID" value="NZ_CP062175.1"/>
</dbReference>
<keyword evidence="1" id="KW-0614">Plasmid</keyword>
<gene>
    <name evidence="1" type="ORF">IHE29_02175</name>
</gene>
<dbReference type="EMBL" id="CP062175">
    <property type="protein sequence ID" value="WXK38150.1"/>
    <property type="molecule type" value="Genomic_DNA"/>
</dbReference>
<evidence type="ECO:0000313" key="2">
    <source>
        <dbReference type="Proteomes" id="UP001493153"/>
    </source>
</evidence>
<proteinExistence type="predicted"/>
<protein>
    <submittedName>
        <fullName evidence="1">Uncharacterized protein</fullName>
    </submittedName>
</protein>
<keyword evidence="2" id="KW-1185">Reference proteome</keyword>
<evidence type="ECO:0000313" key="1">
    <source>
        <dbReference type="EMBL" id="WXK38150.1"/>
    </source>
</evidence>
<reference evidence="1 2" key="1">
    <citation type="submission" date="2020-09" db="EMBL/GenBank/DDBJ databases">
        <title>Genome sequences of Mycetohabitans spp.</title>
        <authorList>
            <person name="Carter M.E."/>
            <person name="Carpenter S.C.D."/>
            <person name="Bogdanove A.J."/>
        </authorList>
    </citation>
    <scope>NUCLEOTIDE SEQUENCE [LARGE SCALE GENOMIC DNA]</scope>
    <source>
        <strain evidence="1 2">B12</strain>
        <plasmid evidence="1 2">megaplasmid</plasmid>
    </source>
</reference>
<organism evidence="1 2">
    <name type="scientific">Mycetohabitans rhizoxinica</name>
    <dbReference type="NCBI Taxonomy" id="412963"/>
    <lineage>
        <taxon>Bacteria</taxon>
        <taxon>Pseudomonadati</taxon>
        <taxon>Pseudomonadota</taxon>
        <taxon>Betaproteobacteria</taxon>
        <taxon>Burkholderiales</taxon>
        <taxon>Burkholderiaceae</taxon>
        <taxon>Mycetohabitans</taxon>
    </lineage>
</organism>
<name>A0ABZ2PTN2_9BURK</name>
<sequence>MAGVPHVLQNFWLLVSLALQWAHEIMRIPVVFSIDAAHARASIEMCNGLSALGSWCGFG</sequence>
<accession>A0ABZ2PTN2</accession>
<geneLocation type="plasmid" evidence="1 2">
    <name>megaplasmid</name>
</geneLocation>
<dbReference type="Proteomes" id="UP001493153">
    <property type="component" value="Plasmid megaplasmid"/>
</dbReference>